<evidence type="ECO:0000313" key="8">
    <source>
        <dbReference type="Proteomes" id="UP001596170"/>
    </source>
</evidence>
<feature type="coiled-coil region" evidence="4">
    <location>
        <begin position="323"/>
        <end position="371"/>
    </location>
</feature>
<dbReference type="InterPro" id="IPR027417">
    <property type="entry name" value="P-loop_NTPase"/>
</dbReference>
<dbReference type="SUPFAM" id="SSF52540">
    <property type="entry name" value="P-loop containing nucleoside triphosphate hydrolases"/>
    <property type="match status" value="1"/>
</dbReference>
<comment type="subunit">
    <text evidence="2">Heterodimer of SbcC and SbcD.</text>
</comment>
<evidence type="ECO:0000256" key="4">
    <source>
        <dbReference type="SAM" id="Coils"/>
    </source>
</evidence>
<dbReference type="Proteomes" id="UP001596170">
    <property type="component" value="Unassembled WGS sequence"/>
</dbReference>
<feature type="domain" description="Rad50/SbcC-type AAA" evidence="6">
    <location>
        <begin position="6"/>
        <end position="216"/>
    </location>
</feature>
<evidence type="ECO:0000256" key="5">
    <source>
        <dbReference type="SAM" id="MobiDB-lite"/>
    </source>
</evidence>
<dbReference type="Gene3D" id="3.40.50.300">
    <property type="entry name" value="P-loop containing nucleotide triphosphate hydrolases"/>
    <property type="match status" value="2"/>
</dbReference>
<dbReference type="EMBL" id="JBHSRI010000025">
    <property type="protein sequence ID" value="MFC6040832.1"/>
    <property type="molecule type" value="Genomic_DNA"/>
</dbReference>
<proteinExistence type="inferred from homology"/>
<reference evidence="8" key="1">
    <citation type="journal article" date="2019" name="Int. J. Syst. Evol. Microbiol.">
        <title>The Global Catalogue of Microorganisms (GCM) 10K type strain sequencing project: providing services to taxonomists for standard genome sequencing and annotation.</title>
        <authorList>
            <consortium name="The Broad Institute Genomics Platform"/>
            <consortium name="The Broad Institute Genome Sequencing Center for Infectious Disease"/>
            <person name="Wu L."/>
            <person name="Ma J."/>
        </authorList>
    </citation>
    <scope>NUCLEOTIDE SEQUENCE [LARGE SCALE GENOMIC DNA]</scope>
    <source>
        <strain evidence="8">CCUG 54527</strain>
    </source>
</reference>
<comment type="caution">
    <text evidence="7">The sequence shown here is derived from an EMBL/GenBank/DDBJ whole genome shotgun (WGS) entry which is preliminary data.</text>
</comment>
<evidence type="ECO:0000256" key="2">
    <source>
        <dbReference type="ARBA" id="ARBA00011322"/>
    </source>
</evidence>
<protein>
    <recommendedName>
        <fullName evidence="3">Nuclease SbcCD subunit C</fullName>
    </recommendedName>
</protein>
<evidence type="ECO:0000313" key="7">
    <source>
        <dbReference type="EMBL" id="MFC6040832.1"/>
    </source>
</evidence>
<evidence type="ECO:0000256" key="3">
    <source>
        <dbReference type="ARBA" id="ARBA00013368"/>
    </source>
</evidence>
<name>A0ABW1LCB1_9BACL</name>
<keyword evidence="4" id="KW-0175">Coiled coil</keyword>
<evidence type="ECO:0000259" key="6">
    <source>
        <dbReference type="Pfam" id="PF13476"/>
    </source>
</evidence>
<dbReference type="Pfam" id="PF13476">
    <property type="entry name" value="AAA_23"/>
    <property type="match status" value="1"/>
</dbReference>
<dbReference type="PANTHER" id="PTHR32114">
    <property type="entry name" value="ABC TRANSPORTER ABCH.3"/>
    <property type="match status" value="1"/>
</dbReference>
<feature type="coiled-coil region" evidence="4">
    <location>
        <begin position="608"/>
        <end position="638"/>
    </location>
</feature>
<feature type="coiled-coil region" evidence="4">
    <location>
        <begin position="674"/>
        <end position="708"/>
    </location>
</feature>
<comment type="similarity">
    <text evidence="1">Belongs to the SMC family. SbcC subfamily.</text>
</comment>
<dbReference type="InterPro" id="IPR038729">
    <property type="entry name" value="Rad50/SbcC_AAA"/>
</dbReference>
<keyword evidence="8" id="KW-1185">Reference proteome</keyword>
<organism evidence="7 8">
    <name type="scientific">Paenisporosarcina macmurdoensis</name>
    <dbReference type="NCBI Taxonomy" id="212659"/>
    <lineage>
        <taxon>Bacteria</taxon>
        <taxon>Bacillati</taxon>
        <taxon>Bacillota</taxon>
        <taxon>Bacilli</taxon>
        <taxon>Bacillales</taxon>
        <taxon>Caryophanaceae</taxon>
        <taxon>Paenisporosarcina</taxon>
    </lineage>
</organism>
<dbReference type="PANTHER" id="PTHR32114:SF2">
    <property type="entry name" value="ABC TRANSPORTER ABCH.3"/>
    <property type="match status" value="1"/>
</dbReference>
<sequence>MRPITLKMTAFGPYKYTEVIDFNELQGNQLFVISGSTGAGKTTIFDGICFALYGSASGSDRSESRIMRSDFAEDNVHTAVELEFEIHNRTYRILRQMGHVKKGNKGSTGEKYEFYEKLIDREVPCVERQIVSEINVKVEEIIGLTQNQFIQIVMLPQGEFRKLLTSETENKEDILRKIFKTEPYKMISERLKKKRTLSEEELKIEQRTTNSYIQNIGASFPQRESTIFEVLTQDHYNIHQVISGLEEEASYYEEKIRQDHSKYEEAYQKHTSKSAEFHQSKSLNEQFDEWEAKELKLATLTEQLPLFEGKEKQLEKAERASVIEGIERHYRELQKEVLEKQQLWNGAVTSEAKAKIKLEQVNLQYNEEENKQEIREKLSESLVRLNDFLPIVKDMTSRESELKVLEREVVKLTANVQAIEQQVIAKNVSANLLKQDMDRLDLQLIPFDDKLQRLSELNEQCRVLNEFLAIHQSMQALEAETLEKQVQFNAVKTEYMTLENEWFTNQARVLAAHLHDGEACPVCGSKQHPNKNEQDQTVAPSKEQLEQAKSTLDRVDNDYRNALAKQNALMGQLSSKSLEVARFGVDIEQVGETYNKLEQSRLNLDVEVAQMRKGKDQLRKIKQQHQEQTLMVQELDAKKVEIATTHQEAQSTYEKNKAIYEDKLQSIPTEVRVLSQLEQQIRETNERKAKLENAWRVVQQQLQEAREQHSSSMLTIVHTEHAFQETKAKQDKADVAFRTALKSSAFESEEMYQQAKLRDSERHSLKEQIMEFKQARHTLIEQVADLAVKLANKTKVDLNDLHNELATLKLIYEKALQEVNQSNDYKKAASNLVTNIMDSSKKAIVKEQQFNQITNLYDVIRGQNSLKISFERYLQIEYLEQIIVSANERLKNLSNGQFHLIRSERQESRGKQSGLGLDVYDAYTGQTRDVKTLSGGEKFNASLCLALGMADVIQSFQGNVSIDTMFIDEGFGSLDEESLNKSIDTLIDLQKSGRMIGVISHVQELKTAIPAILEVTKSKEGYSETRFVIK</sequence>
<evidence type="ECO:0000256" key="1">
    <source>
        <dbReference type="ARBA" id="ARBA00006930"/>
    </source>
</evidence>
<dbReference type="RefSeq" id="WP_377735400.1">
    <property type="nucleotide sequence ID" value="NZ_JBHSRI010000025.1"/>
</dbReference>
<gene>
    <name evidence="7" type="ORF">ACFPYN_15505</name>
</gene>
<feature type="region of interest" description="Disordered" evidence="5">
    <location>
        <begin position="524"/>
        <end position="548"/>
    </location>
</feature>
<dbReference type="Pfam" id="PF13558">
    <property type="entry name" value="SbcC_Walker_B"/>
    <property type="match status" value="1"/>
</dbReference>
<accession>A0ABW1LCB1</accession>
<feature type="coiled-coil region" evidence="4">
    <location>
        <begin position="395"/>
        <end position="422"/>
    </location>
</feature>